<keyword evidence="3 7" id="KW-0489">Methyltransferase</keyword>
<keyword evidence="5" id="KW-0949">S-adenosyl-L-methionine</keyword>
<dbReference type="SUPFAM" id="SSF53790">
    <property type="entry name" value="Tetrapyrrole methylase"/>
    <property type="match status" value="1"/>
</dbReference>
<dbReference type="NCBIfam" id="TIGR00096">
    <property type="entry name" value="16S rRNA (cytidine(1402)-2'-O)-methyltransferase"/>
    <property type="match status" value="1"/>
</dbReference>
<dbReference type="FunFam" id="3.40.1010.10:FF:000007">
    <property type="entry name" value="Ribosomal RNA small subunit methyltransferase I"/>
    <property type="match status" value="1"/>
</dbReference>
<organism evidence="7">
    <name type="scientific">bioreactor metagenome</name>
    <dbReference type="NCBI Taxonomy" id="1076179"/>
    <lineage>
        <taxon>unclassified sequences</taxon>
        <taxon>metagenomes</taxon>
        <taxon>ecological metagenomes</taxon>
    </lineage>
</organism>
<name>A0A644YE37_9ZZZZ</name>
<evidence type="ECO:0000313" key="7">
    <source>
        <dbReference type="EMBL" id="MPM26922.1"/>
    </source>
</evidence>
<dbReference type="InterPro" id="IPR014777">
    <property type="entry name" value="4pyrrole_Mease_sub1"/>
</dbReference>
<dbReference type="AlphaFoldDB" id="A0A644YE37"/>
<dbReference type="GO" id="GO:0008168">
    <property type="term" value="F:methyltransferase activity"/>
    <property type="evidence" value="ECO:0007669"/>
    <property type="project" value="UniProtKB-KW"/>
</dbReference>
<proteinExistence type="inferred from homology"/>
<evidence type="ECO:0000256" key="1">
    <source>
        <dbReference type="ARBA" id="ARBA00022490"/>
    </source>
</evidence>
<sequence length="282" mass="30221">MQIEKGTLYLVGTPIGNLGDLTPRAGEVLAGVDLVAAEDTRVTAKLMSHLGLSKPMISYYEHNIRERGELLLARLSAGESVALCTDAGMPAVSDPGADLVRLCHEAGVPVVCLPGPSALTAALALSGRAVGRFCFEGFLTTNNKGRKEHLAELAAEHRTLVFYEAPHKLLRTLADMLKAWGDRGVTICREMTKLHEETIYTTLSQALARYEETPPRGEFVLVIEGAAEVGEKEAPDIRGALSEALSAGLSGRDAVRQAAAVTGAAKNEVYALYQKEFLGYDQ</sequence>
<gene>
    <name evidence="7" type="primary">rsmI_34</name>
    <name evidence="7" type="ORF">SDC9_73427</name>
</gene>
<evidence type="ECO:0000256" key="2">
    <source>
        <dbReference type="ARBA" id="ARBA00022552"/>
    </source>
</evidence>
<evidence type="ECO:0000256" key="4">
    <source>
        <dbReference type="ARBA" id="ARBA00022679"/>
    </source>
</evidence>
<dbReference type="Pfam" id="PF00590">
    <property type="entry name" value="TP_methylase"/>
    <property type="match status" value="1"/>
</dbReference>
<protein>
    <submittedName>
        <fullName evidence="7">Ribosomal RNA small subunit methyltransferase I</fullName>
        <ecNumber evidence="7">2.1.1.198</ecNumber>
    </submittedName>
</protein>
<dbReference type="PANTHER" id="PTHR46111">
    <property type="entry name" value="RIBOSOMAL RNA SMALL SUBUNIT METHYLTRANSFERASE I"/>
    <property type="match status" value="1"/>
</dbReference>
<dbReference type="CDD" id="cd11648">
    <property type="entry name" value="RsmI"/>
    <property type="match status" value="1"/>
</dbReference>
<dbReference type="InterPro" id="IPR000878">
    <property type="entry name" value="4pyrrol_Mease"/>
</dbReference>
<dbReference type="InterPro" id="IPR014776">
    <property type="entry name" value="4pyrrole_Mease_sub2"/>
</dbReference>
<keyword evidence="2" id="KW-0698">rRNA processing</keyword>
<evidence type="ECO:0000256" key="5">
    <source>
        <dbReference type="ARBA" id="ARBA00022691"/>
    </source>
</evidence>
<dbReference type="Gene3D" id="3.30.950.10">
    <property type="entry name" value="Methyltransferase, Cobalt-precorrin-4 Transmethylase, Domain 2"/>
    <property type="match status" value="1"/>
</dbReference>
<dbReference type="InterPro" id="IPR035996">
    <property type="entry name" value="4pyrrol_Methylase_sf"/>
</dbReference>
<keyword evidence="1" id="KW-0963">Cytoplasm</keyword>
<dbReference type="FunFam" id="3.30.950.10:FF:000002">
    <property type="entry name" value="Ribosomal RNA small subunit methyltransferase I"/>
    <property type="match status" value="1"/>
</dbReference>
<dbReference type="EMBL" id="VSSQ01004861">
    <property type="protein sequence ID" value="MPM26922.1"/>
    <property type="molecule type" value="Genomic_DNA"/>
</dbReference>
<dbReference type="HAMAP" id="MF_01877">
    <property type="entry name" value="16SrRNA_methyltr_I"/>
    <property type="match status" value="1"/>
</dbReference>
<evidence type="ECO:0000256" key="3">
    <source>
        <dbReference type="ARBA" id="ARBA00022603"/>
    </source>
</evidence>
<keyword evidence="4 7" id="KW-0808">Transferase</keyword>
<dbReference type="InterPro" id="IPR008189">
    <property type="entry name" value="rRNA_ssu_MeTfrase_I"/>
</dbReference>
<dbReference type="GO" id="GO:0006364">
    <property type="term" value="P:rRNA processing"/>
    <property type="evidence" value="ECO:0007669"/>
    <property type="project" value="UniProtKB-KW"/>
</dbReference>
<evidence type="ECO:0000259" key="6">
    <source>
        <dbReference type="Pfam" id="PF00590"/>
    </source>
</evidence>
<comment type="caution">
    <text evidence="7">The sequence shown here is derived from an EMBL/GenBank/DDBJ whole genome shotgun (WGS) entry which is preliminary data.</text>
</comment>
<feature type="domain" description="Tetrapyrrole methylase" evidence="6">
    <location>
        <begin position="7"/>
        <end position="205"/>
    </location>
</feature>
<reference evidence="7" key="1">
    <citation type="submission" date="2019-08" db="EMBL/GenBank/DDBJ databases">
        <authorList>
            <person name="Kucharzyk K."/>
            <person name="Murdoch R.W."/>
            <person name="Higgins S."/>
            <person name="Loffler F."/>
        </authorList>
    </citation>
    <scope>NUCLEOTIDE SEQUENCE</scope>
</reference>
<accession>A0A644YE37</accession>
<dbReference type="GO" id="GO:0032259">
    <property type="term" value="P:methylation"/>
    <property type="evidence" value="ECO:0007669"/>
    <property type="project" value="UniProtKB-KW"/>
</dbReference>
<dbReference type="PIRSF" id="PIRSF005917">
    <property type="entry name" value="MTase_YraL"/>
    <property type="match status" value="1"/>
</dbReference>
<dbReference type="Gene3D" id="3.40.1010.10">
    <property type="entry name" value="Cobalt-precorrin-4 Transmethylase, Domain 1"/>
    <property type="match status" value="1"/>
</dbReference>
<dbReference type="EC" id="2.1.1.198" evidence="7"/>
<dbReference type="PANTHER" id="PTHR46111:SF1">
    <property type="entry name" value="RIBOSOMAL RNA SMALL SUBUNIT METHYLTRANSFERASE I"/>
    <property type="match status" value="1"/>
</dbReference>